<evidence type="ECO:0000313" key="1">
    <source>
        <dbReference type="EMBL" id="KYC97999.1"/>
    </source>
</evidence>
<dbReference type="Proteomes" id="UP000075666">
    <property type="component" value="Unassembled WGS sequence"/>
</dbReference>
<dbReference type="AlphaFoldDB" id="A0A150KQ45"/>
<dbReference type="Pfam" id="PF15597">
    <property type="entry name" value="Imm59"/>
    <property type="match status" value="1"/>
</dbReference>
<accession>A0A150KQ45</accession>
<proteinExistence type="predicted"/>
<dbReference type="EMBL" id="CP066701">
    <property type="protein sequence ID" value="QQX26343.1"/>
    <property type="molecule type" value="Genomic_DNA"/>
</dbReference>
<reference evidence="1 3" key="1">
    <citation type="submission" date="2016-01" db="EMBL/GenBank/DDBJ databases">
        <title>Genome Sequences of Twelve Sporeforming Bacillus Species Isolated from Foods.</title>
        <authorList>
            <person name="Berendsen E.M."/>
            <person name="Wells-Bennik M.H."/>
            <person name="Krawcyk A.O."/>
            <person name="De Jong A."/>
            <person name="Holsappel S."/>
            <person name="Eijlander R.T."/>
            <person name="Kuipers O.P."/>
        </authorList>
    </citation>
    <scope>NUCLEOTIDE SEQUENCE [LARGE SCALE GENOMIC DNA]</scope>
    <source>
        <strain evidence="1 3">B4102</strain>
    </source>
</reference>
<dbReference type="OrthoDB" id="2084893at2"/>
<dbReference type="PATRIC" id="fig|46224.3.peg.4052"/>
<keyword evidence="3" id="KW-1185">Reference proteome</keyword>
<sequence>MTKQEAKEIIRKEMLKRYNWFDEHPLRENEVGIRVDNDEWVVYVTDERASVVEGSITKFNNESDALDNFIKRLRTEKILF</sequence>
<evidence type="ECO:0000313" key="3">
    <source>
        <dbReference type="Proteomes" id="UP000075666"/>
    </source>
</evidence>
<protein>
    <submittedName>
        <fullName evidence="1">Uncharacterized protein</fullName>
    </submittedName>
</protein>
<dbReference type="Proteomes" id="UP000595512">
    <property type="component" value="Chromosome"/>
</dbReference>
<reference evidence="2 4" key="2">
    <citation type="submission" date="2020-12" db="EMBL/GenBank/DDBJ databases">
        <title>Taxonomic evaluation of the Bacillus sporothermodurans group of bacteria based on whole genome sequences.</title>
        <authorList>
            <person name="Fiedler G."/>
            <person name="Herbstmann A.-D."/>
            <person name="Doll E."/>
            <person name="Wenning M."/>
            <person name="Brinks E."/>
            <person name="Kabisch J."/>
            <person name="Breitenwieser F."/>
            <person name="Lappann M."/>
            <person name="Boehnlein C."/>
            <person name="Franz C."/>
        </authorList>
    </citation>
    <scope>NUCLEOTIDE SEQUENCE [LARGE SCALE GENOMIC DNA]</scope>
    <source>
        <strain evidence="2 4">DSM 10599</strain>
    </source>
</reference>
<organism evidence="1 3">
    <name type="scientific">Heyndrickxia sporothermodurans</name>
    <dbReference type="NCBI Taxonomy" id="46224"/>
    <lineage>
        <taxon>Bacteria</taxon>
        <taxon>Bacillati</taxon>
        <taxon>Bacillota</taxon>
        <taxon>Bacilli</taxon>
        <taxon>Bacillales</taxon>
        <taxon>Bacillaceae</taxon>
        <taxon>Heyndrickxia</taxon>
    </lineage>
</organism>
<evidence type="ECO:0000313" key="4">
    <source>
        <dbReference type="Proteomes" id="UP000595512"/>
    </source>
</evidence>
<dbReference type="KEGG" id="hspo:JGZ69_05605"/>
<dbReference type="InterPro" id="IPR028954">
    <property type="entry name" value="Imm59"/>
</dbReference>
<gene>
    <name evidence="1" type="ORF">B4102_3510</name>
    <name evidence="2" type="ORF">JGZ69_05605</name>
</gene>
<dbReference type="EMBL" id="LQYN01000082">
    <property type="protein sequence ID" value="KYC97999.1"/>
    <property type="molecule type" value="Genomic_DNA"/>
</dbReference>
<dbReference type="RefSeq" id="WP_066233661.1">
    <property type="nucleotide sequence ID" value="NZ_CP066701.1"/>
</dbReference>
<evidence type="ECO:0000313" key="2">
    <source>
        <dbReference type="EMBL" id="QQX26343.1"/>
    </source>
</evidence>
<name>A0A150KQ45_9BACI</name>